<dbReference type="PANTHER" id="PTHR47495">
    <property type="entry name" value="ALDEHYDE DEHYDROGENASE"/>
    <property type="match status" value="1"/>
</dbReference>
<accession>A0ABM8C5Y9</accession>
<dbReference type="Pfam" id="PF20256">
    <property type="entry name" value="MoCoBD_2"/>
    <property type="match status" value="2"/>
</dbReference>
<protein>
    <submittedName>
        <fullName evidence="4">Aldehyde dehydrogenase</fullName>
    </submittedName>
</protein>
<organism evidence="4 5">
    <name type="scientific">Massilia varians</name>
    <dbReference type="NCBI Taxonomy" id="457921"/>
    <lineage>
        <taxon>Bacteria</taxon>
        <taxon>Pseudomonadati</taxon>
        <taxon>Pseudomonadota</taxon>
        <taxon>Betaproteobacteria</taxon>
        <taxon>Burkholderiales</taxon>
        <taxon>Oxalobacteraceae</taxon>
        <taxon>Telluria group</taxon>
        <taxon>Massilia</taxon>
    </lineage>
</organism>
<name>A0ABM8C5Y9_9BURK</name>
<dbReference type="EMBL" id="AP026966">
    <property type="protein sequence ID" value="BDT58638.1"/>
    <property type="molecule type" value="Genomic_DNA"/>
</dbReference>
<reference evidence="4" key="1">
    <citation type="submission" date="2022-11" db="EMBL/GenBank/DDBJ databases">
        <title>Isolation and characterization of PLA-degrading bacterium Massilia sp. from Antarctic soil.</title>
        <authorList>
            <person name="Sato K."/>
            <person name="Gomez-Fuentes C."/>
            <person name="Ahmad S.A."/>
            <person name="Zulkharnain A."/>
        </authorList>
    </citation>
    <scope>NUCLEOTIDE SEQUENCE</scope>
    <source>
        <strain evidence="4">N-3</strain>
    </source>
</reference>
<dbReference type="InterPro" id="IPR000674">
    <property type="entry name" value="Ald_Oxase/Xan_DH_a/b"/>
</dbReference>
<keyword evidence="2" id="KW-0812">Transmembrane</keyword>
<dbReference type="Gene3D" id="3.90.1170.50">
    <property type="entry name" value="Aldehyde oxidase/xanthine dehydrogenase, a/b hammerhead"/>
    <property type="match status" value="1"/>
</dbReference>
<dbReference type="InterPro" id="IPR012368">
    <property type="entry name" value="OxRdtase_Mopterin-bd_su_IorB"/>
</dbReference>
<sequence>MHTIERTKKPAQPKTAPLERGGKPRPGRRRFLLGGLLAGGAMLVGWGVQPPRQRLHGARPLALGAGTVGLNGWIAIAPDGTVSVVVPRSEMGQGVHTALPMLVAEELDLPLSSVRVAQAPIDKIYANLTVLRENLPFHPDDPTSTRQGAQWLMAKLGRELGIMFTGGSTSVKDAWLPMREAGAVARAMLLKAAAEAWKLPAGRLRTEDGFVLHPDGRRAGYGALAARAARAGAGIGAGDVRLKEPREFRLVGTPAARLDSRAKTDGRARFGIDARVPGMVYAAVKMAPAIGARLAGHDAKAVDSMPGVLQVVPMPGLMDERSGLGAGVAVVATTWWQAHRAAQALPVEWTPGEAAGLSSEAVFEEFARALEEDSGYVYHEAGSQHVDDVALTLTAEYRAPYLAHAAMEPVNCTAQVEHVDGRARVRLWASTQVPSVAMDVAARVAGVERADVSIEVMLLGGGFGRRLEADMVAQAVTVAMALGGKPVQLVWSREDDTTHDVYRPAALARFRAHLDAKGEILAWDNKSASGAIGHQYFPRNLGLPGVGPDKTTAEGEYDMQYAIANQRIAHVIVDSPVPLGYWRSVGHSHNAFFKEAFLDEVAHAAGRDPVAMRRALLGKHPRALAALDAAVARAGRAPAGRAHGVALHRSFGSTVAQVAEVSVEGRQIRVHRVVCAIDCGLAVNPSIIAQQVESGVLFGLSAALHGEITIRDGKVEQSNFGDYPVVRMHEAPAVETIVMPSLAHPEGVGEPAVPPVAPAVASAVFKLTGQRLRSLPLRLS</sequence>
<dbReference type="Gene3D" id="3.30.365.10">
    <property type="entry name" value="Aldehyde oxidase/xanthine dehydrogenase, molybdopterin binding domain"/>
    <property type="match status" value="4"/>
</dbReference>
<dbReference type="SMART" id="SM01008">
    <property type="entry name" value="Ald_Xan_dh_C"/>
    <property type="match status" value="1"/>
</dbReference>
<evidence type="ECO:0000259" key="3">
    <source>
        <dbReference type="SMART" id="SM01008"/>
    </source>
</evidence>
<dbReference type="InterPro" id="IPR008274">
    <property type="entry name" value="AldOxase/xan_DH_MoCoBD1"/>
</dbReference>
<proteinExistence type="predicted"/>
<evidence type="ECO:0000256" key="2">
    <source>
        <dbReference type="SAM" id="Phobius"/>
    </source>
</evidence>
<feature type="transmembrane region" description="Helical" evidence="2">
    <location>
        <begin position="31"/>
        <end position="48"/>
    </location>
</feature>
<dbReference type="PIRSF" id="PIRSF036389">
    <property type="entry name" value="IOR_B"/>
    <property type="match status" value="1"/>
</dbReference>
<evidence type="ECO:0000313" key="4">
    <source>
        <dbReference type="EMBL" id="BDT58638.1"/>
    </source>
</evidence>
<keyword evidence="2" id="KW-1133">Transmembrane helix</keyword>
<gene>
    <name evidence="4" type="ORF">MasN3_21320</name>
</gene>
<dbReference type="InterPro" id="IPR052516">
    <property type="entry name" value="N-heterocyclic_Hydroxylase"/>
</dbReference>
<feature type="domain" description="Aldehyde oxidase/xanthine dehydrogenase a/b hammerhead" evidence="3">
    <location>
        <begin position="265"/>
        <end position="353"/>
    </location>
</feature>
<keyword evidence="2" id="KW-0472">Membrane</keyword>
<dbReference type="InterPro" id="IPR037165">
    <property type="entry name" value="AldOxase/xan_DH_Mopterin-bd_sf"/>
</dbReference>
<dbReference type="Pfam" id="PF02738">
    <property type="entry name" value="MoCoBD_1"/>
    <property type="match status" value="1"/>
</dbReference>
<evidence type="ECO:0000313" key="5">
    <source>
        <dbReference type="Proteomes" id="UP001163336"/>
    </source>
</evidence>
<dbReference type="InterPro" id="IPR046867">
    <property type="entry name" value="AldOxase/xan_DH_MoCoBD2"/>
</dbReference>
<feature type="region of interest" description="Disordered" evidence="1">
    <location>
        <begin position="1"/>
        <end position="27"/>
    </location>
</feature>
<dbReference type="SUPFAM" id="SSF56003">
    <property type="entry name" value="Molybdenum cofactor-binding domain"/>
    <property type="match status" value="2"/>
</dbReference>
<keyword evidence="5" id="KW-1185">Reference proteome</keyword>
<dbReference type="PANTHER" id="PTHR47495:SF2">
    <property type="entry name" value="ALDEHYDE DEHYDROGENASE"/>
    <property type="match status" value="1"/>
</dbReference>
<evidence type="ECO:0000256" key="1">
    <source>
        <dbReference type="SAM" id="MobiDB-lite"/>
    </source>
</evidence>
<dbReference type="Proteomes" id="UP001163336">
    <property type="component" value="Chromosome"/>
</dbReference>